<accession>A0ABR3C5Z5</accession>
<dbReference type="InterPro" id="IPR016169">
    <property type="entry name" value="FAD-bd_PCMH_sub2"/>
</dbReference>
<keyword evidence="3" id="KW-1185">Reference proteome</keyword>
<organism evidence="2 3">
    <name type="scientific">Diplodia seriata</name>
    <dbReference type="NCBI Taxonomy" id="420778"/>
    <lineage>
        <taxon>Eukaryota</taxon>
        <taxon>Fungi</taxon>
        <taxon>Dikarya</taxon>
        <taxon>Ascomycota</taxon>
        <taxon>Pezizomycotina</taxon>
        <taxon>Dothideomycetes</taxon>
        <taxon>Dothideomycetes incertae sedis</taxon>
        <taxon>Botryosphaeriales</taxon>
        <taxon>Botryosphaeriaceae</taxon>
        <taxon>Diplodia</taxon>
    </lineage>
</organism>
<evidence type="ECO:0000313" key="2">
    <source>
        <dbReference type="EMBL" id="KAL0255201.1"/>
    </source>
</evidence>
<feature type="domain" description="Berberine/berberine-like" evidence="1">
    <location>
        <begin position="29"/>
        <end position="70"/>
    </location>
</feature>
<dbReference type="Gene3D" id="3.30.465.10">
    <property type="match status" value="1"/>
</dbReference>
<sequence length="73" mass="8242">MLTVSAISDFALERRAAFVELNGAKGLEVYVNYAHGDEGREAWYTAEKLSKLESIKSTWDPSNLFNFTNGFTY</sequence>
<dbReference type="EMBL" id="JAJVCZ030000010">
    <property type="protein sequence ID" value="KAL0255201.1"/>
    <property type="molecule type" value="Genomic_DNA"/>
</dbReference>
<dbReference type="RefSeq" id="XP_066629072.1">
    <property type="nucleotide sequence ID" value="XM_066781126.1"/>
</dbReference>
<reference evidence="2 3" key="1">
    <citation type="submission" date="2024-02" db="EMBL/GenBank/DDBJ databases">
        <title>De novo assembly and annotation of 12 fungi associated with fruit tree decline syndrome in Ontario, Canada.</title>
        <authorList>
            <person name="Sulman M."/>
            <person name="Ellouze W."/>
            <person name="Ilyukhin E."/>
        </authorList>
    </citation>
    <scope>NUCLEOTIDE SEQUENCE [LARGE SCALE GENOMIC DNA]</scope>
    <source>
        <strain evidence="2 3">FDS-637</strain>
    </source>
</reference>
<protein>
    <recommendedName>
        <fullName evidence="1">Berberine/berberine-like domain-containing protein</fullName>
    </recommendedName>
</protein>
<gene>
    <name evidence="2" type="ORF">SLS55_009731</name>
</gene>
<dbReference type="Proteomes" id="UP001430584">
    <property type="component" value="Unassembled WGS sequence"/>
</dbReference>
<dbReference type="Gene3D" id="3.40.462.20">
    <property type="match status" value="1"/>
</dbReference>
<evidence type="ECO:0000259" key="1">
    <source>
        <dbReference type="Pfam" id="PF08031"/>
    </source>
</evidence>
<dbReference type="InterPro" id="IPR012951">
    <property type="entry name" value="BBE"/>
</dbReference>
<dbReference type="Pfam" id="PF08031">
    <property type="entry name" value="BBE"/>
    <property type="match status" value="1"/>
</dbReference>
<comment type="caution">
    <text evidence="2">The sequence shown here is derived from an EMBL/GenBank/DDBJ whole genome shotgun (WGS) entry which is preliminary data.</text>
</comment>
<dbReference type="GeneID" id="92013816"/>
<evidence type="ECO:0000313" key="3">
    <source>
        <dbReference type="Proteomes" id="UP001430584"/>
    </source>
</evidence>
<proteinExistence type="predicted"/>
<name>A0ABR3C5Z5_9PEZI</name>